<dbReference type="NCBIfam" id="TIGR00040">
    <property type="entry name" value="yfcE"/>
    <property type="match status" value="1"/>
</dbReference>
<dbReference type="HOGENOM" id="CLU_063749_2_0_9"/>
<protein>
    <recommendedName>
        <fullName evidence="2">Phosphoesterase</fullName>
        <ecNumber evidence="2">3.1.4.-</ecNumber>
    </recommendedName>
</protein>
<keyword evidence="2" id="KW-0479">Metal-binding</keyword>
<evidence type="ECO:0000259" key="3">
    <source>
        <dbReference type="Pfam" id="PF12850"/>
    </source>
</evidence>
<evidence type="ECO:0000256" key="2">
    <source>
        <dbReference type="RuleBase" id="RU362039"/>
    </source>
</evidence>
<evidence type="ECO:0000256" key="1">
    <source>
        <dbReference type="ARBA" id="ARBA00008950"/>
    </source>
</evidence>
<gene>
    <name evidence="4" type="ORF">HMPREF0216_03270</name>
</gene>
<comment type="similarity">
    <text evidence="1 2">Belongs to the metallophosphoesterase superfamily. YfcE family.</text>
</comment>
<sequence length="167" mass="19066">MWLFWEVNVMLIAVISDSHGNSNSISKVKEYIEKADALLFLGDGENDIKEIAKDFKGEVYTVKGNCDISNNSPEERIVEISGKRIFMCHGHRYGVKYGYNSIYYRGKELNVDIVVFGHSHIPMIEEYDGLILMNPGSISHCQHRLMKTLGYIELLEGKAPITYIKEM</sequence>
<feature type="domain" description="Calcineurin-like phosphoesterase" evidence="3">
    <location>
        <begin position="10"/>
        <end position="151"/>
    </location>
</feature>
<dbReference type="CDD" id="cd00841">
    <property type="entry name" value="MPP_YfcE"/>
    <property type="match status" value="1"/>
</dbReference>
<dbReference type="AlphaFoldDB" id="L1Q461"/>
<dbReference type="SUPFAM" id="SSF56300">
    <property type="entry name" value="Metallo-dependent phosphatases"/>
    <property type="match status" value="1"/>
</dbReference>
<comment type="cofactor">
    <cofactor evidence="2">
        <name>a divalent metal cation</name>
        <dbReference type="ChEBI" id="CHEBI:60240"/>
    </cofactor>
</comment>
<dbReference type="Gene3D" id="3.60.21.10">
    <property type="match status" value="1"/>
</dbReference>
<dbReference type="PATRIC" id="fig|545697.3.peg.3197"/>
<reference evidence="4 5" key="1">
    <citation type="submission" date="2012-05" db="EMBL/GenBank/DDBJ databases">
        <authorList>
            <person name="Weinstock G."/>
            <person name="Sodergren E."/>
            <person name="Lobos E.A."/>
            <person name="Fulton L."/>
            <person name="Fulton R."/>
            <person name="Courtney L."/>
            <person name="Fronick C."/>
            <person name="O'Laughlin M."/>
            <person name="Godfrey J."/>
            <person name="Wilson R.M."/>
            <person name="Miner T."/>
            <person name="Farmer C."/>
            <person name="Delehaunty K."/>
            <person name="Cordes M."/>
            <person name="Minx P."/>
            <person name="Tomlinson C."/>
            <person name="Chen J."/>
            <person name="Wollam A."/>
            <person name="Pepin K.H."/>
            <person name="Bhonagiri V."/>
            <person name="Zhang X."/>
            <person name="Suruliraj S."/>
            <person name="Warren W."/>
            <person name="Mitreva M."/>
            <person name="Mardis E.R."/>
            <person name="Wilson R.K."/>
        </authorList>
    </citation>
    <scope>NUCLEOTIDE SEQUENCE [LARGE SCALE GENOMIC DNA]</scope>
    <source>
        <strain evidence="4 5">DSM 1785</strain>
    </source>
</reference>
<evidence type="ECO:0000313" key="4">
    <source>
        <dbReference type="EMBL" id="EKY22382.1"/>
    </source>
</evidence>
<accession>L1Q461</accession>
<dbReference type="EMBL" id="AMEZ01000129">
    <property type="protein sequence ID" value="EKY22382.1"/>
    <property type="molecule type" value="Genomic_DNA"/>
</dbReference>
<dbReference type="Pfam" id="PF12850">
    <property type="entry name" value="Metallophos_2"/>
    <property type="match status" value="1"/>
</dbReference>
<dbReference type="InterPro" id="IPR041802">
    <property type="entry name" value="MPP_YfcE"/>
</dbReference>
<dbReference type="STRING" id="545697.HMPREF0216_03270"/>
<dbReference type="InterPro" id="IPR029052">
    <property type="entry name" value="Metallo-depent_PP-like"/>
</dbReference>
<dbReference type="Proteomes" id="UP000010420">
    <property type="component" value="Unassembled WGS sequence"/>
</dbReference>
<proteinExistence type="inferred from homology"/>
<organism evidence="4 5">
    <name type="scientific">Clostridium celatum DSM 1785</name>
    <dbReference type="NCBI Taxonomy" id="545697"/>
    <lineage>
        <taxon>Bacteria</taxon>
        <taxon>Bacillati</taxon>
        <taxon>Bacillota</taxon>
        <taxon>Clostridia</taxon>
        <taxon>Eubacteriales</taxon>
        <taxon>Clostridiaceae</taxon>
        <taxon>Clostridium</taxon>
    </lineage>
</organism>
<dbReference type="InterPro" id="IPR000979">
    <property type="entry name" value="Phosphodiesterase_MJ0936/Vps29"/>
</dbReference>
<keyword evidence="5" id="KW-1185">Reference proteome</keyword>
<dbReference type="GO" id="GO:0016787">
    <property type="term" value="F:hydrolase activity"/>
    <property type="evidence" value="ECO:0007669"/>
    <property type="project" value="UniProtKB-UniRule"/>
</dbReference>
<name>L1Q461_9CLOT</name>
<comment type="caution">
    <text evidence="4">The sequence shown here is derived from an EMBL/GenBank/DDBJ whole genome shotgun (WGS) entry which is preliminary data.</text>
</comment>
<dbReference type="GO" id="GO:0046872">
    <property type="term" value="F:metal ion binding"/>
    <property type="evidence" value="ECO:0007669"/>
    <property type="project" value="UniProtKB-KW"/>
</dbReference>
<dbReference type="PANTHER" id="PTHR11124">
    <property type="entry name" value="VACUOLAR SORTING PROTEIN VPS29"/>
    <property type="match status" value="1"/>
</dbReference>
<evidence type="ECO:0000313" key="5">
    <source>
        <dbReference type="Proteomes" id="UP000010420"/>
    </source>
</evidence>
<dbReference type="InterPro" id="IPR024654">
    <property type="entry name" value="Calcineurin-like_PHP_lpxH"/>
</dbReference>
<dbReference type="EC" id="3.1.4.-" evidence="2"/>
<dbReference type="eggNOG" id="COG0622">
    <property type="taxonomic scope" value="Bacteria"/>
</dbReference>